<evidence type="ECO:0000313" key="4">
    <source>
        <dbReference type="Proteomes" id="UP000188879"/>
    </source>
</evidence>
<dbReference type="PANTHER" id="PTHR44051">
    <property type="entry name" value="GLUTATHIONE S-TRANSFERASE-RELATED"/>
    <property type="match status" value="1"/>
</dbReference>
<dbReference type="Proteomes" id="UP000188879">
    <property type="component" value="Unassembled WGS sequence"/>
</dbReference>
<proteinExistence type="predicted"/>
<feature type="domain" description="GST N-terminal" evidence="1">
    <location>
        <begin position="1"/>
        <end position="81"/>
    </location>
</feature>
<dbReference type="SUPFAM" id="SSF47616">
    <property type="entry name" value="GST C-terminal domain-like"/>
    <property type="match status" value="1"/>
</dbReference>
<dbReference type="Gene3D" id="3.40.30.10">
    <property type="entry name" value="Glutaredoxin"/>
    <property type="match status" value="1"/>
</dbReference>
<name>A0A1V2H6N1_9PROT</name>
<dbReference type="PANTHER" id="PTHR44051:SF9">
    <property type="entry name" value="GLUTATHIONE S-TRANSFERASE 1"/>
    <property type="match status" value="1"/>
</dbReference>
<dbReference type="CDD" id="cd00299">
    <property type="entry name" value="GST_C_family"/>
    <property type="match status" value="1"/>
</dbReference>
<dbReference type="InterPro" id="IPR040079">
    <property type="entry name" value="Glutathione_S-Trfase"/>
</dbReference>
<dbReference type="PROSITE" id="PS50405">
    <property type="entry name" value="GST_CTER"/>
    <property type="match status" value="1"/>
</dbReference>
<dbReference type="PROSITE" id="PS50404">
    <property type="entry name" value="GST_NTER"/>
    <property type="match status" value="1"/>
</dbReference>
<feature type="domain" description="GST C-terminal" evidence="2">
    <location>
        <begin position="86"/>
        <end position="212"/>
    </location>
</feature>
<dbReference type="InterPro" id="IPR036282">
    <property type="entry name" value="Glutathione-S-Trfase_C_sf"/>
</dbReference>
<accession>A0A1V2H6N1</accession>
<dbReference type="SFLD" id="SFLDS00019">
    <property type="entry name" value="Glutathione_Transferase_(cytos"/>
    <property type="match status" value="1"/>
</dbReference>
<dbReference type="Pfam" id="PF13417">
    <property type="entry name" value="GST_N_3"/>
    <property type="match status" value="1"/>
</dbReference>
<dbReference type="InterPro" id="IPR010987">
    <property type="entry name" value="Glutathione-S-Trfase_C-like"/>
</dbReference>
<dbReference type="Gene3D" id="1.20.1050.10">
    <property type="match status" value="1"/>
</dbReference>
<gene>
    <name evidence="3" type="ORF">BKE38_03875</name>
</gene>
<dbReference type="GO" id="GO:0016740">
    <property type="term" value="F:transferase activity"/>
    <property type="evidence" value="ECO:0007669"/>
    <property type="project" value="UniProtKB-KW"/>
</dbReference>
<evidence type="ECO:0000259" key="1">
    <source>
        <dbReference type="PROSITE" id="PS50404"/>
    </source>
</evidence>
<dbReference type="AlphaFoldDB" id="A0A1V2H6N1"/>
<reference evidence="3 4" key="1">
    <citation type="submission" date="2016-10" db="EMBL/GenBank/DDBJ databases">
        <title>Draft Genome sequence of Roseomonas sp. strain M3.</title>
        <authorList>
            <person name="Subhash Y."/>
            <person name="Lee S."/>
        </authorList>
    </citation>
    <scope>NUCLEOTIDE SEQUENCE [LARGE SCALE GENOMIC DNA]</scope>
    <source>
        <strain evidence="3 4">M3</strain>
    </source>
</reference>
<dbReference type="RefSeq" id="WP_076956067.1">
    <property type="nucleotide sequence ID" value="NZ_MLCO01000024.1"/>
</dbReference>
<keyword evidence="3" id="KW-0808">Transferase</keyword>
<organism evidence="3 4">
    <name type="scientific">Teichococcus deserti</name>
    <dbReference type="NCBI Taxonomy" id="1817963"/>
    <lineage>
        <taxon>Bacteria</taxon>
        <taxon>Pseudomonadati</taxon>
        <taxon>Pseudomonadota</taxon>
        <taxon>Alphaproteobacteria</taxon>
        <taxon>Acetobacterales</taxon>
        <taxon>Roseomonadaceae</taxon>
        <taxon>Roseomonas</taxon>
    </lineage>
</organism>
<dbReference type="InterPro" id="IPR036249">
    <property type="entry name" value="Thioredoxin-like_sf"/>
</dbReference>
<dbReference type="InterPro" id="IPR004045">
    <property type="entry name" value="Glutathione_S-Trfase_N"/>
</dbReference>
<keyword evidence="4" id="KW-1185">Reference proteome</keyword>
<dbReference type="CDD" id="cd00570">
    <property type="entry name" value="GST_N_family"/>
    <property type="match status" value="1"/>
</dbReference>
<dbReference type="OrthoDB" id="9782992at2"/>
<protein>
    <submittedName>
        <fullName evidence="3">Glutathione S-transferase</fullName>
    </submittedName>
</protein>
<comment type="caution">
    <text evidence="3">The sequence shown here is derived from an EMBL/GenBank/DDBJ whole genome shotgun (WGS) entry which is preliminary data.</text>
</comment>
<dbReference type="SFLD" id="SFLDG00358">
    <property type="entry name" value="Main_(cytGST)"/>
    <property type="match status" value="1"/>
</dbReference>
<evidence type="ECO:0000313" key="3">
    <source>
        <dbReference type="EMBL" id="ONG57911.1"/>
    </source>
</evidence>
<dbReference type="Pfam" id="PF13410">
    <property type="entry name" value="GST_C_2"/>
    <property type="match status" value="1"/>
</dbReference>
<sequence length="219" mass="24551">MSLLFYGHPLSSYCQKALIALEELSVPFEWRLMSPETPENGAEFSRLWPIAHMPLLQDGDELIRESSVIIEHLGLRAGDHQLLPADPKAALPIRFLDRVFDNYVMAPQQAIVFESLRPPEKRDPHGVAQARARLDTAYAWLEDSLPATGWAAGADFSLADCAASPALFYASWTHPLRGRFPKVQSYLDRLEACPSIARIRAAAKPYWHLFPFAGEDRPA</sequence>
<evidence type="ECO:0000259" key="2">
    <source>
        <dbReference type="PROSITE" id="PS50405"/>
    </source>
</evidence>
<dbReference type="EMBL" id="MLCO01000024">
    <property type="protein sequence ID" value="ONG57911.1"/>
    <property type="molecule type" value="Genomic_DNA"/>
</dbReference>
<dbReference type="SUPFAM" id="SSF52833">
    <property type="entry name" value="Thioredoxin-like"/>
    <property type="match status" value="1"/>
</dbReference>